<comment type="similarity">
    <text evidence="3">Belongs to the DNA gyrase inhibitor YacG family.</text>
</comment>
<dbReference type="RefSeq" id="WP_168451391.1">
    <property type="nucleotide sequence ID" value="NZ_JAAWWK010000006.1"/>
</dbReference>
<dbReference type="Gene3D" id="3.30.50.10">
    <property type="entry name" value="Erythroid Transcription Factor GATA-1, subunit A"/>
    <property type="match status" value="1"/>
</dbReference>
<comment type="cofactor">
    <cofactor evidence="3">
        <name>Zn(2+)</name>
        <dbReference type="ChEBI" id="CHEBI:29105"/>
    </cofactor>
    <text evidence="3">Binds 1 zinc ion.</text>
</comment>
<reference evidence="4 5" key="1">
    <citation type="submission" date="2020-04" db="EMBL/GenBank/DDBJ databases">
        <authorList>
            <person name="Yoon J."/>
        </authorList>
    </citation>
    <scope>NUCLEOTIDE SEQUENCE [LARGE SCALE GENOMIC DNA]</scope>
    <source>
        <strain evidence="4 5">KMU-166</strain>
    </source>
</reference>
<proteinExistence type="inferred from homology"/>
<feature type="binding site" evidence="3">
    <location>
        <position position="33"/>
    </location>
    <ligand>
        <name>Zn(2+)</name>
        <dbReference type="ChEBI" id="CHEBI:29105"/>
    </ligand>
</feature>
<dbReference type="PANTHER" id="PTHR36150:SF1">
    <property type="entry name" value="DNA GYRASE INHIBITOR YACG"/>
    <property type="match status" value="1"/>
</dbReference>
<feature type="binding site" evidence="3">
    <location>
        <position position="13"/>
    </location>
    <ligand>
        <name>Zn(2+)</name>
        <dbReference type="ChEBI" id="CHEBI:29105"/>
    </ligand>
</feature>
<keyword evidence="5" id="KW-1185">Reference proteome</keyword>
<feature type="binding site" evidence="3">
    <location>
        <position position="10"/>
    </location>
    <ligand>
        <name>Zn(2+)</name>
        <dbReference type="ChEBI" id="CHEBI:29105"/>
    </ligand>
</feature>
<organism evidence="4 5">
    <name type="scientific">Spongiibacter thalassae</name>
    <dbReference type="NCBI Taxonomy" id="2721624"/>
    <lineage>
        <taxon>Bacteria</taxon>
        <taxon>Pseudomonadati</taxon>
        <taxon>Pseudomonadota</taxon>
        <taxon>Gammaproteobacteria</taxon>
        <taxon>Cellvibrionales</taxon>
        <taxon>Spongiibacteraceae</taxon>
        <taxon>Spongiibacter</taxon>
    </lineage>
</organism>
<comment type="subunit">
    <text evidence="3">Interacts with GyrB.</text>
</comment>
<dbReference type="Proteomes" id="UP000765845">
    <property type="component" value="Unassembled WGS sequence"/>
</dbReference>
<feature type="binding site" evidence="3">
    <location>
        <position position="29"/>
    </location>
    <ligand>
        <name>Zn(2+)</name>
        <dbReference type="ChEBI" id="CHEBI:29105"/>
    </ligand>
</feature>
<sequence>MTAQPPVVACPGCGHKQPWNPANPSRPFCSEQCKNQDFVAWAHEEHAIPGSPDFDDVLSGDIELGLLQQQRDGMQ</sequence>
<comment type="caution">
    <text evidence="4">The sequence shown here is derived from an EMBL/GenBank/DDBJ whole genome shotgun (WGS) entry which is preliminary data.</text>
</comment>
<name>A0ABX1GIX8_9GAMM</name>
<keyword evidence="1 3" id="KW-0479">Metal-binding</keyword>
<evidence type="ECO:0000256" key="2">
    <source>
        <dbReference type="ARBA" id="ARBA00022833"/>
    </source>
</evidence>
<dbReference type="EMBL" id="JAAWWK010000006">
    <property type="protein sequence ID" value="NKI18871.1"/>
    <property type="molecule type" value="Genomic_DNA"/>
</dbReference>
<evidence type="ECO:0000256" key="3">
    <source>
        <dbReference type="HAMAP-Rule" id="MF_00649"/>
    </source>
</evidence>
<dbReference type="PANTHER" id="PTHR36150">
    <property type="entry name" value="DNA GYRASE INHIBITOR YACG"/>
    <property type="match status" value="1"/>
</dbReference>
<dbReference type="InterPro" id="IPR013088">
    <property type="entry name" value="Znf_NHR/GATA"/>
</dbReference>
<dbReference type="InterPro" id="IPR005584">
    <property type="entry name" value="DNA_gyrase_inhibitor_YacG"/>
</dbReference>
<evidence type="ECO:0000313" key="4">
    <source>
        <dbReference type="EMBL" id="NKI18871.1"/>
    </source>
</evidence>
<gene>
    <name evidence="3" type="primary">yacG</name>
    <name evidence="4" type="ORF">HCU74_15790</name>
</gene>
<accession>A0ABX1GIX8</accession>
<dbReference type="Pfam" id="PF03884">
    <property type="entry name" value="YacG"/>
    <property type="match status" value="1"/>
</dbReference>
<evidence type="ECO:0000256" key="1">
    <source>
        <dbReference type="ARBA" id="ARBA00022723"/>
    </source>
</evidence>
<dbReference type="SUPFAM" id="SSF57716">
    <property type="entry name" value="Glucocorticoid receptor-like (DNA-binding domain)"/>
    <property type="match status" value="1"/>
</dbReference>
<comment type="function">
    <text evidence="3">Inhibits all the catalytic activities of DNA gyrase by preventing its interaction with DNA. Acts by binding directly to the C-terminal domain of GyrB, which probably disrupts DNA binding by the gyrase.</text>
</comment>
<keyword evidence="2 3" id="KW-0862">Zinc</keyword>
<evidence type="ECO:0000313" key="5">
    <source>
        <dbReference type="Proteomes" id="UP000765845"/>
    </source>
</evidence>
<protein>
    <recommendedName>
        <fullName evidence="3">DNA gyrase inhibitor YacG</fullName>
    </recommendedName>
</protein>
<dbReference type="HAMAP" id="MF_00649">
    <property type="entry name" value="DNA_gyrase_inhibitor_YacG"/>
    <property type="match status" value="1"/>
</dbReference>